<feature type="compositionally biased region" description="Polar residues" evidence="1">
    <location>
        <begin position="390"/>
        <end position="409"/>
    </location>
</feature>
<feature type="transmembrane region" description="Helical" evidence="2">
    <location>
        <begin position="34"/>
        <end position="55"/>
    </location>
</feature>
<proteinExistence type="predicted"/>
<evidence type="ECO:0000313" key="4">
    <source>
        <dbReference type="Proteomes" id="UP001153069"/>
    </source>
</evidence>
<keyword evidence="2" id="KW-1133">Transmembrane helix</keyword>
<dbReference type="AlphaFoldDB" id="A0A9N8HVN3"/>
<evidence type="ECO:0000313" key="3">
    <source>
        <dbReference type="EMBL" id="CAB9524368.1"/>
    </source>
</evidence>
<protein>
    <submittedName>
        <fullName evidence="3">Uncharacterized protein</fullName>
    </submittedName>
</protein>
<reference evidence="3" key="1">
    <citation type="submission" date="2020-06" db="EMBL/GenBank/DDBJ databases">
        <authorList>
            <consortium name="Plant Systems Biology data submission"/>
        </authorList>
    </citation>
    <scope>NUCLEOTIDE SEQUENCE</scope>
    <source>
        <strain evidence="3">D6</strain>
    </source>
</reference>
<keyword evidence="2" id="KW-0472">Membrane</keyword>
<evidence type="ECO:0000256" key="2">
    <source>
        <dbReference type="SAM" id="Phobius"/>
    </source>
</evidence>
<evidence type="ECO:0000256" key="1">
    <source>
        <dbReference type="SAM" id="MobiDB-lite"/>
    </source>
</evidence>
<dbReference type="Proteomes" id="UP001153069">
    <property type="component" value="Unassembled WGS sequence"/>
</dbReference>
<comment type="caution">
    <text evidence="3">The sequence shown here is derived from an EMBL/GenBank/DDBJ whole genome shotgun (WGS) entry which is preliminary data.</text>
</comment>
<keyword evidence="2" id="KW-0812">Transmembrane</keyword>
<gene>
    <name evidence="3" type="ORF">SEMRO_1528_G280000.1</name>
</gene>
<dbReference type="EMBL" id="CAICTM010001526">
    <property type="protein sequence ID" value="CAB9524368.1"/>
    <property type="molecule type" value="Genomic_DNA"/>
</dbReference>
<name>A0A9N8HVN3_9STRA</name>
<feature type="region of interest" description="Disordered" evidence="1">
    <location>
        <begin position="1"/>
        <end position="29"/>
    </location>
</feature>
<sequence length="763" mass="82210">MTYSNTLSCTEVPQASPDSNNETMENKQPRRIRSVAAGLGSILLVSAMMFCFVKAPIAIHEKIQEGGVASRRNLSSQQQLCTPPMPGDTCNSEQSYEQCLLLEEHGCRHIQSSRSCPPVHSCADQCIRPPPFDECANEESYGECLLLEHQGCQNIIATASCPPQFSCTDPDTKTFGQPGQPIQPAPPSQCLPPSPEAVCITEESYGECLKLEQQGCQAMISTYSCPPHFSCAIPQTPSHQLEPASESQCLPPSPKADCITEESYGECLRLEQQGCQNMISTASCPPHFSCVDVSMPSQPIETPSQCFHPVAGDPCSDEESYEQCLLLEQEGCETIVSTFSCPPIYSCFDASQTQATTKSNELPTQGRGADTTTTDFFNKMNANAHLAHTSTKSMGQTQAKLGQPQSQCSPPDGCDSGESYQQCLHLESHGCESMASTYACPPTYWCVDPVESAEHDSQCVAPRENDDCLTNESYQECLHLEAHGCQTLISTASCPPNYGCADPPKPVLPTEESVCVAPMANDQCHSQQSYLECLHLEAHGCEAIVATLSCPPQYNCASPAAPGTPVQPIYAPPPAHPIESQCTAPSNDGCHTEESFRECLALEASGCTDMISTDSCPPHYSCAGTTISISKIASENVYPSQALPAQPIQVAQTLPEHPNTVETNPCIAPSSTDICHTEESYQQCLVLQREGCNNLMATRSCPPVYACGDEPIQHPLESQCTPPAEGNCQTEESYQECLGLESDGCGSIMATRSCPPSYRCSQQ</sequence>
<organism evidence="3 4">
    <name type="scientific">Seminavis robusta</name>
    <dbReference type="NCBI Taxonomy" id="568900"/>
    <lineage>
        <taxon>Eukaryota</taxon>
        <taxon>Sar</taxon>
        <taxon>Stramenopiles</taxon>
        <taxon>Ochrophyta</taxon>
        <taxon>Bacillariophyta</taxon>
        <taxon>Bacillariophyceae</taxon>
        <taxon>Bacillariophycidae</taxon>
        <taxon>Naviculales</taxon>
        <taxon>Naviculaceae</taxon>
        <taxon>Seminavis</taxon>
    </lineage>
</organism>
<feature type="region of interest" description="Disordered" evidence="1">
    <location>
        <begin position="390"/>
        <end position="413"/>
    </location>
</feature>
<keyword evidence="4" id="KW-1185">Reference proteome</keyword>
<feature type="compositionally biased region" description="Polar residues" evidence="1">
    <location>
        <begin position="1"/>
        <end position="23"/>
    </location>
</feature>
<accession>A0A9N8HVN3</accession>